<evidence type="ECO:0000256" key="2">
    <source>
        <dbReference type="SAM" id="MobiDB-lite"/>
    </source>
</evidence>
<reference evidence="4" key="1">
    <citation type="submission" date="2016-02" db="EMBL/GenBank/DDBJ databases">
        <title>Draft genome sequence of Microdochium bolleyi, a fungal endophyte of beachgrass.</title>
        <authorList>
            <consortium name="DOE Joint Genome Institute"/>
            <person name="David A.S."/>
            <person name="May G."/>
            <person name="Haridas S."/>
            <person name="Lim J."/>
            <person name="Wang M."/>
            <person name="Labutti K."/>
            <person name="Lipzen A."/>
            <person name="Barry K."/>
            <person name="Grigoriev I.V."/>
        </authorList>
    </citation>
    <scope>NUCLEOTIDE SEQUENCE [LARGE SCALE GENOMIC DNA]</scope>
    <source>
        <strain evidence="4">J235TASD1</strain>
    </source>
</reference>
<keyword evidence="4" id="KW-1185">Reference proteome</keyword>
<feature type="compositionally biased region" description="Polar residues" evidence="2">
    <location>
        <begin position="34"/>
        <end position="53"/>
    </location>
</feature>
<evidence type="ECO:0000256" key="1">
    <source>
        <dbReference type="SAM" id="Coils"/>
    </source>
</evidence>
<dbReference type="InParanoid" id="A0A136IKG8"/>
<proteinExistence type="predicted"/>
<gene>
    <name evidence="3" type="ORF">Micbo1qcDRAFT_181105</name>
</gene>
<protein>
    <submittedName>
        <fullName evidence="3">Uncharacterized protein</fullName>
    </submittedName>
</protein>
<sequence>MDDQLQDDLGTKLSLQLRRTRPETRPETRKEYNQSRSPSTEPMSPQVDDNTSYTKQRIADLQADYNTVKDAMFKMSVDLMSAEQVADERAKQIVELELELEAIRNSHFASGNPSVHRVLQELADVKKERDVLKREIDSYRSAADAGLSKCVTMAKTQEDSPHQNEVAELKRLLSFYKQYNERNSRQIQELLLELKSQQSVNDNEVASENK</sequence>
<name>A0A136IKG8_9PEZI</name>
<accession>A0A136IKG8</accession>
<feature type="compositionally biased region" description="Basic and acidic residues" evidence="2">
    <location>
        <begin position="20"/>
        <end position="33"/>
    </location>
</feature>
<dbReference type="EMBL" id="KQ964296">
    <property type="protein sequence ID" value="KXJ85109.1"/>
    <property type="molecule type" value="Genomic_DNA"/>
</dbReference>
<feature type="region of interest" description="Disordered" evidence="2">
    <location>
        <begin position="1"/>
        <end position="53"/>
    </location>
</feature>
<dbReference type="AlphaFoldDB" id="A0A136IKG8"/>
<feature type="coiled-coil region" evidence="1">
    <location>
        <begin position="79"/>
        <end position="142"/>
    </location>
</feature>
<dbReference type="Proteomes" id="UP000070501">
    <property type="component" value="Unassembled WGS sequence"/>
</dbReference>
<dbReference type="OrthoDB" id="10396365at2759"/>
<evidence type="ECO:0000313" key="4">
    <source>
        <dbReference type="Proteomes" id="UP000070501"/>
    </source>
</evidence>
<organism evidence="3 4">
    <name type="scientific">Microdochium bolleyi</name>
    <dbReference type="NCBI Taxonomy" id="196109"/>
    <lineage>
        <taxon>Eukaryota</taxon>
        <taxon>Fungi</taxon>
        <taxon>Dikarya</taxon>
        <taxon>Ascomycota</taxon>
        <taxon>Pezizomycotina</taxon>
        <taxon>Sordariomycetes</taxon>
        <taxon>Xylariomycetidae</taxon>
        <taxon>Xylariales</taxon>
        <taxon>Microdochiaceae</taxon>
        <taxon>Microdochium</taxon>
    </lineage>
</organism>
<keyword evidence="1" id="KW-0175">Coiled coil</keyword>
<evidence type="ECO:0000313" key="3">
    <source>
        <dbReference type="EMBL" id="KXJ85109.1"/>
    </source>
</evidence>